<evidence type="ECO:0000256" key="8">
    <source>
        <dbReference type="ARBA" id="ARBA00023136"/>
    </source>
</evidence>
<comment type="similarity">
    <text evidence="10">Belongs to the ELO family.</text>
</comment>
<dbReference type="Pfam" id="PF01151">
    <property type="entry name" value="ELO"/>
    <property type="match status" value="1"/>
</dbReference>
<dbReference type="GO" id="GO:0042761">
    <property type="term" value="P:very long-chain fatty acid biosynthetic process"/>
    <property type="evidence" value="ECO:0007669"/>
    <property type="project" value="TreeGrafter"/>
</dbReference>
<keyword evidence="6 10" id="KW-1133">Transmembrane helix</keyword>
<accession>A0A1Y1W1Y3</accession>
<protein>
    <recommendedName>
        <fullName evidence="10">Elongation of fatty acids protein</fullName>
        <ecNumber evidence="10">2.3.1.-</ecNumber>
    </recommendedName>
</protein>
<evidence type="ECO:0000313" key="12">
    <source>
        <dbReference type="Proteomes" id="UP000193922"/>
    </source>
</evidence>
<reference evidence="11 12" key="1">
    <citation type="submission" date="2016-07" db="EMBL/GenBank/DDBJ databases">
        <title>Pervasive Adenine N6-methylation of Active Genes in Fungi.</title>
        <authorList>
            <consortium name="DOE Joint Genome Institute"/>
            <person name="Mondo S.J."/>
            <person name="Dannebaum R.O."/>
            <person name="Kuo R.C."/>
            <person name="Labutti K."/>
            <person name="Haridas S."/>
            <person name="Kuo A."/>
            <person name="Salamov A."/>
            <person name="Ahrendt S.R."/>
            <person name="Lipzen A."/>
            <person name="Sullivan W."/>
            <person name="Andreopoulos W.B."/>
            <person name="Clum A."/>
            <person name="Lindquist E."/>
            <person name="Daum C."/>
            <person name="Ramamoorthy G.K."/>
            <person name="Gryganskyi A."/>
            <person name="Culley D."/>
            <person name="Magnuson J.K."/>
            <person name="James T.Y."/>
            <person name="O'Malley M.A."/>
            <person name="Stajich J.E."/>
            <person name="Spatafora J.W."/>
            <person name="Visel A."/>
            <person name="Grigoriev I.V."/>
        </authorList>
    </citation>
    <scope>NUCLEOTIDE SEQUENCE [LARGE SCALE GENOMIC DNA]</scope>
    <source>
        <strain evidence="11 12">ATCC 12442</strain>
    </source>
</reference>
<dbReference type="PANTHER" id="PTHR11157">
    <property type="entry name" value="FATTY ACID ACYL TRANSFERASE-RELATED"/>
    <property type="match status" value="1"/>
</dbReference>
<dbReference type="GO" id="GO:0005789">
    <property type="term" value="C:endoplasmic reticulum membrane"/>
    <property type="evidence" value="ECO:0007669"/>
    <property type="project" value="TreeGrafter"/>
</dbReference>
<feature type="transmembrane region" description="Helical" evidence="10">
    <location>
        <begin position="239"/>
        <end position="258"/>
    </location>
</feature>
<evidence type="ECO:0000256" key="9">
    <source>
        <dbReference type="ARBA" id="ARBA00023160"/>
    </source>
</evidence>
<evidence type="ECO:0000256" key="2">
    <source>
        <dbReference type="ARBA" id="ARBA00022516"/>
    </source>
</evidence>
<dbReference type="AlphaFoldDB" id="A0A1Y1W1Y3"/>
<evidence type="ECO:0000256" key="10">
    <source>
        <dbReference type="RuleBase" id="RU361115"/>
    </source>
</evidence>
<keyword evidence="8 10" id="KW-0472">Membrane</keyword>
<dbReference type="PANTHER" id="PTHR11157:SF169">
    <property type="entry name" value="ELONGATION OF FATTY ACIDS PROTEIN"/>
    <property type="match status" value="1"/>
</dbReference>
<dbReference type="RefSeq" id="XP_040741428.1">
    <property type="nucleotide sequence ID" value="XM_040890550.1"/>
</dbReference>
<organism evidence="11 12">
    <name type="scientific">Linderina pennispora</name>
    <dbReference type="NCBI Taxonomy" id="61395"/>
    <lineage>
        <taxon>Eukaryota</taxon>
        <taxon>Fungi</taxon>
        <taxon>Fungi incertae sedis</taxon>
        <taxon>Zoopagomycota</taxon>
        <taxon>Kickxellomycotina</taxon>
        <taxon>Kickxellomycetes</taxon>
        <taxon>Kickxellales</taxon>
        <taxon>Kickxellaceae</taxon>
        <taxon>Linderina</taxon>
    </lineage>
</organism>
<dbReference type="GO" id="GO:0019367">
    <property type="term" value="P:fatty acid elongation, saturated fatty acid"/>
    <property type="evidence" value="ECO:0007669"/>
    <property type="project" value="TreeGrafter"/>
</dbReference>
<keyword evidence="7 10" id="KW-0443">Lipid metabolism</keyword>
<dbReference type="GO" id="GO:0030148">
    <property type="term" value="P:sphingolipid biosynthetic process"/>
    <property type="evidence" value="ECO:0007669"/>
    <property type="project" value="TreeGrafter"/>
</dbReference>
<comment type="catalytic activity">
    <reaction evidence="10">
        <text>an acyl-CoA + malonyl-CoA + H(+) = a 3-oxoacyl-CoA + CO2 + CoA</text>
        <dbReference type="Rhea" id="RHEA:50252"/>
        <dbReference type="ChEBI" id="CHEBI:15378"/>
        <dbReference type="ChEBI" id="CHEBI:16526"/>
        <dbReference type="ChEBI" id="CHEBI:57287"/>
        <dbReference type="ChEBI" id="CHEBI:57384"/>
        <dbReference type="ChEBI" id="CHEBI:58342"/>
        <dbReference type="ChEBI" id="CHEBI:90726"/>
    </reaction>
    <physiologicalReaction direction="left-to-right" evidence="10">
        <dbReference type="Rhea" id="RHEA:50253"/>
    </physiologicalReaction>
</comment>
<evidence type="ECO:0000256" key="4">
    <source>
        <dbReference type="ARBA" id="ARBA00022692"/>
    </source>
</evidence>
<dbReference type="EC" id="2.3.1.-" evidence="10"/>
<dbReference type="GO" id="GO:0034625">
    <property type="term" value="P:fatty acid elongation, monounsaturated fatty acid"/>
    <property type="evidence" value="ECO:0007669"/>
    <property type="project" value="TreeGrafter"/>
</dbReference>
<dbReference type="Proteomes" id="UP000193922">
    <property type="component" value="Unassembled WGS sequence"/>
</dbReference>
<keyword evidence="4 10" id="KW-0812">Transmembrane</keyword>
<dbReference type="GO" id="GO:0009922">
    <property type="term" value="F:fatty acid elongase activity"/>
    <property type="evidence" value="ECO:0007669"/>
    <property type="project" value="InterPro"/>
</dbReference>
<proteinExistence type="inferred from homology"/>
<dbReference type="EMBL" id="MCFD01000012">
    <property type="protein sequence ID" value="ORX67541.1"/>
    <property type="molecule type" value="Genomic_DNA"/>
</dbReference>
<feature type="transmembrane region" description="Helical" evidence="10">
    <location>
        <begin position="114"/>
        <end position="135"/>
    </location>
</feature>
<keyword evidence="3 10" id="KW-0808">Transferase</keyword>
<evidence type="ECO:0000313" key="11">
    <source>
        <dbReference type="EMBL" id="ORX67541.1"/>
    </source>
</evidence>
<keyword evidence="2 10" id="KW-0444">Lipid biosynthesis</keyword>
<comment type="caution">
    <text evidence="11">The sequence shown here is derived from an EMBL/GenBank/DDBJ whole genome shotgun (WGS) entry which is preliminary data.</text>
</comment>
<feature type="transmembrane region" description="Helical" evidence="10">
    <location>
        <begin position="201"/>
        <end position="219"/>
    </location>
</feature>
<dbReference type="InterPro" id="IPR002076">
    <property type="entry name" value="ELO_fam"/>
</dbReference>
<evidence type="ECO:0000256" key="7">
    <source>
        <dbReference type="ARBA" id="ARBA00023098"/>
    </source>
</evidence>
<feature type="transmembrane region" description="Helical" evidence="10">
    <location>
        <begin position="163"/>
        <end position="181"/>
    </location>
</feature>
<evidence type="ECO:0000256" key="6">
    <source>
        <dbReference type="ARBA" id="ARBA00022989"/>
    </source>
</evidence>
<feature type="transmembrane region" description="Helical" evidence="10">
    <location>
        <begin position="265"/>
        <end position="285"/>
    </location>
</feature>
<dbReference type="STRING" id="61395.A0A1Y1W1Y3"/>
<keyword evidence="5 10" id="KW-0276">Fatty acid metabolism</keyword>
<gene>
    <name evidence="11" type="ORF">DL89DRAFT_294695</name>
</gene>
<dbReference type="GeneID" id="63807198"/>
<comment type="subcellular location">
    <subcellularLocation>
        <location evidence="1">Membrane</location>
        <topology evidence="1">Multi-pass membrane protein</topology>
    </subcellularLocation>
</comment>
<sequence length="301" mass="34265">MPTMGNDFGTILTHGWPEVHRHDFFVFSSAISMFVKWLFSLASQLNMSPHITTPTNLLPFGCIYNAMMTPYTPFVGILAYNAGVWFWDRANKQQLGEAKKNDDSRSNAPRTSTAVRNVVVAHNLALAVYSIWTFIDFMPADSGPPTAIANWTLWNSKLLMHGYLFYLSKYYEFVDTFIILYKGRSPGRLQTFHHSGASAYLAFFVFENSIIHSLMYTYYTLTAMGYKPPGKQWLTRMQIAQFYIGLTAGFVYMGIPACQTSEQRVFIYLFIPYILELIRLFNAFARKAYGGPGPQPVEKAS</sequence>
<dbReference type="OrthoDB" id="10259681at2759"/>
<name>A0A1Y1W1Y3_9FUNG</name>
<evidence type="ECO:0000256" key="1">
    <source>
        <dbReference type="ARBA" id="ARBA00004141"/>
    </source>
</evidence>
<keyword evidence="9 10" id="KW-0275">Fatty acid biosynthesis</keyword>
<dbReference type="GO" id="GO:0034626">
    <property type="term" value="P:fatty acid elongation, polyunsaturated fatty acid"/>
    <property type="evidence" value="ECO:0007669"/>
    <property type="project" value="TreeGrafter"/>
</dbReference>
<feature type="transmembrane region" description="Helical" evidence="10">
    <location>
        <begin position="24"/>
        <end position="42"/>
    </location>
</feature>
<evidence type="ECO:0000256" key="3">
    <source>
        <dbReference type="ARBA" id="ARBA00022679"/>
    </source>
</evidence>
<evidence type="ECO:0000256" key="5">
    <source>
        <dbReference type="ARBA" id="ARBA00022832"/>
    </source>
</evidence>
<keyword evidence="12" id="KW-1185">Reference proteome</keyword>